<evidence type="ECO:0000256" key="4">
    <source>
        <dbReference type="SAM" id="SignalP"/>
    </source>
</evidence>
<feature type="signal peptide" evidence="4">
    <location>
        <begin position="1"/>
        <end position="25"/>
    </location>
</feature>
<dbReference type="RefSeq" id="WP_308449138.1">
    <property type="nucleotide sequence ID" value="NZ_JAJEQC010000005.1"/>
</dbReference>
<keyword evidence="3" id="KW-0472">Membrane</keyword>
<feature type="transmembrane region" description="Helical" evidence="3">
    <location>
        <begin position="619"/>
        <end position="641"/>
    </location>
</feature>
<evidence type="ECO:0008006" key="7">
    <source>
        <dbReference type="Google" id="ProtNLM"/>
    </source>
</evidence>
<feature type="chain" id="PRO_5041989783" description="LPXTG cell wall anchor domain-containing protein" evidence="4">
    <location>
        <begin position="26"/>
        <end position="648"/>
    </location>
</feature>
<proteinExistence type="predicted"/>
<dbReference type="AlphaFoldDB" id="A0AAE3DGX9"/>
<evidence type="ECO:0000256" key="2">
    <source>
        <dbReference type="SAM" id="MobiDB-lite"/>
    </source>
</evidence>
<evidence type="ECO:0000313" key="5">
    <source>
        <dbReference type="EMBL" id="MCC2136760.1"/>
    </source>
</evidence>
<dbReference type="Gene3D" id="2.160.20.110">
    <property type="match status" value="1"/>
</dbReference>
<evidence type="ECO:0000256" key="1">
    <source>
        <dbReference type="ARBA" id="ARBA00022737"/>
    </source>
</evidence>
<protein>
    <recommendedName>
        <fullName evidence="7">LPXTG cell wall anchor domain-containing protein</fullName>
    </recommendedName>
</protein>
<feature type="compositionally biased region" description="Low complexity" evidence="2">
    <location>
        <begin position="500"/>
        <end position="599"/>
    </location>
</feature>
<keyword evidence="6" id="KW-1185">Reference proteome</keyword>
<evidence type="ECO:0000256" key="3">
    <source>
        <dbReference type="SAM" id="Phobius"/>
    </source>
</evidence>
<name>A0AAE3DGX9_9FIRM</name>
<dbReference type="PANTHER" id="PTHR44826:SF3">
    <property type="entry name" value="SPORE COAT PROTEIN SP85"/>
    <property type="match status" value="1"/>
</dbReference>
<accession>A0AAE3DGX9</accession>
<reference evidence="5" key="1">
    <citation type="submission" date="2021-10" db="EMBL/GenBank/DDBJ databases">
        <title>Anaerobic single-cell dispensing facilitates the cultivation of human gut bacteria.</title>
        <authorList>
            <person name="Afrizal A."/>
        </authorList>
    </citation>
    <scope>NUCLEOTIDE SEQUENCE</scope>
    <source>
        <strain evidence="5">CLA-AA-H250</strain>
    </source>
</reference>
<dbReference type="Proteomes" id="UP001199424">
    <property type="component" value="Unassembled WGS sequence"/>
</dbReference>
<sequence length="648" mass="66459">MKKRILGIALAICMMIFCVPMGVFAAEAPSFSGGTGTQGDPWLIASQADLTALAEFLNSGNAATFDTENAGVGNCHGYYFKQTADIDLTGVTWEPIGYSGKYYFAGNYDGGGHSITNAVSTGKVDPDGYATAGIFGWAAFGSVENLHVKNANFVATGQNNYSYVGGIAGVCYGSSIKNCSVENSSLESRRNNNNNCAGSIVGYSTGGTFEKCAAENNQIRTMAYGGGFVGEVDDDPNYGAGNSTFTNCYVANCTVISETDDSQGTSFSGGFAGEITDSTLTIQNCYVYLATLSTVGNAVPQGTGVFAGNLWGSSTIADTNCFFGACGITENAGTAGEKTEEDFTNGTVAGLLGDAFAQARNYPRFKDNPADYSAVDAAIAKANALEKDNYKDFSAVEAAINTVVRDKNITEQGEVDAMAQAIENAITALQYKDADYTKVDEAIAKANALNRDAYTDFTAVETAINAVVRDKNITEQDEVDAMAKAIEDAMAALVEKPTEAPTATPTATPTAAPSASPTAVPTATPTATPTAAPSASPTAAPTATPTVKPTATPTAAPSASPTAVPTVTPTAAPSASPTATPSARPTAAPTATPTVKPTATPTPAPKADPNNPKTGSSNLPVVFGSAALVLSGGALAAVLIYKKKRHEK</sequence>
<dbReference type="EMBL" id="JAJEQC010000005">
    <property type="protein sequence ID" value="MCC2136760.1"/>
    <property type="molecule type" value="Genomic_DNA"/>
</dbReference>
<dbReference type="InterPro" id="IPR051860">
    <property type="entry name" value="Plasmodium_CSP_Invasion"/>
</dbReference>
<keyword evidence="3" id="KW-1133">Transmembrane helix</keyword>
<feature type="region of interest" description="Disordered" evidence="2">
    <location>
        <begin position="497"/>
        <end position="616"/>
    </location>
</feature>
<keyword evidence="3" id="KW-0812">Transmembrane</keyword>
<keyword evidence="1" id="KW-0677">Repeat</keyword>
<gene>
    <name evidence="5" type="ORF">LKD31_06985</name>
</gene>
<organism evidence="5 6">
    <name type="scientific">Hominenteromicrobium mulieris</name>
    <dbReference type="NCBI Taxonomy" id="2885357"/>
    <lineage>
        <taxon>Bacteria</taxon>
        <taxon>Bacillati</taxon>
        <taxon>Bacillota</taxon>
        <taxon>Clostridia</taxon>
        <taxon>Eubacteriales</taxon>
        <taxon>Oscillospiraceae</taxon>
        <taxon>Hominenteromicrobium</taxon>
    </lineage>
</organism>
<keyword evidence="4" id="KW-0732">Signal</keyword>
<comment type="caution">
    <text evidence="5">The sequence shown here is derived from an EMBL/GenBank/DDBJ whole genome shotgun (WGS) entry which is preliminary data.</text>
</comment>
<evidence type="ECO:0000313" key="6">
    <source>
        <dbReference type="Proteomes" id="UP001199424"/>
    </source>
</evidence>
<dbReference type="PANTHER" id="PTHR44826">
    <property type="entry name" value="SPORE COAT PROTEIN SP85"/>
    <property type="match status" value="1"/>
</dbReference>
<dbReference type="Gene3D" id="1.20.1270.90">
    <property type="entry name" value="AF1782-like"/>
    <property type="match status" value="2"/>
</dbReference>